<dbReference type="Proteomes" id="UP000585474">
    <property type="component" value="Unassembled WGS sequence"/>
</dbReference>
<reference evidence="3" key="1">
    <citation type="submission" date="2019-07" db="EMBL/GenBank/DDBJ databases">
        <title>De Novo Assembly of kiwifruit Actinidia rufa.</title>
        <authorList>
            <person name="Sugita-Konishi S."/>
            <person name="Sato K."/>
            <person name="Mori E."/>
            <person name="Abe Y."/>
            <person name="Kisaki G."/>
            <person name="Hamano K."/>
            <person name="Suezawa K."/>
            <person name="Otani M."/>
            <person name="Fukuda T."/>
            <person name="Manabe T."/>
            <person name="Gomi K."/>
            <person name="Tabuchi M."/>
            <person name="Akimitsu K."/>
            <person name="Kataoka I."/>
        </authorList>
    </citation>
    <scope>NUCLEOTIDE SEQUENCE [LARGE SCALE GENOMIC DNA]</scope>
    <source>
        <strain evidence="3">cv. Fuchu</strain>
    </source>
</reference>
<dbReference type="AlphaFoldDB" id="A0A7J0DDX6"/>
<sequence length="225" mass="25096">MMELDEKPVNVNLGMELKGVGGEEIVKNVEEKCVVLESEIGKRKIEFESLESKFSAMEVKKFWIEDEVKILDRRNSEIEERITQLETENNVVGGETVTGEVVDLMEEDKITELMIENNVLECEKKKVEGETEVWKLKCRELELRVLELGKEILVLRGGPRKQTTNASNLKDGLDAVAGLECFEAEGKMVSDNETIDAATGINSTCCSPLKGIGDLEVAGMKEITI</sequence>
<comment type="caution">
    <text evidence="2">The sequence shown here is derived from an EMBL/GenBank/DDBJ whole genome shotgun (WGS) entry which is preliminary data.</text>
</comment>
<dbReference type="PANTHER" id="PTHR34380:SF1">
    <property type="entry name" value="OS01G0221300 PROTEIN"/>
    <property type="match status" value="1"/>
</dbReference>
<proteinExistence type="predicted"/>
<evidence type="ECO:0000313" key="2">
    <source>
        <dbReference type="EMBL" id="GFS32145.1"/>
    </source>
</evidence>
<feature type="coiled-coil region" evidence="1">
    <location>
        <begin position="68"/>
        <end position="130"/>
    </location>
</feature>
<evidence type="ECO:0000256" key="1">
    <source>
        <dbReference type="SAM" id="Coils"/>
    </source>
</evidence>
<keyword evidence="3" id="KW-1185">Reference proteome</keyword>
<name>A0A7J0DDX6_9ERIC</name>
<dbReference type="EMBL" id="BJWL01000159">
    <property type="protein sequence ID" value="GFS32145.1"/>
    <property type="molecule type" value="Genomic_DNA"/>
</dbReference>
<dbReference type="OrthoDB" id="1899721at2759"/>
<dbReference type="PANTHER" id="PTHR34380">
    <property type="entry name" value="BNAA03G12380D PROTEIN"/>
    <property type="match status" value="1"/>
</dbReference>
<keyword evidence="1" id="KW-0175">Coiled coil</keyword>
<evidence type="ECO:0000313" key="3">
    <source>
        <dbReference type="Proteomes" id="UP000585474"/>
    </source>
</evidence>
<dbReference type="SUPFAM" id="SSF57997">
    <property type="entry name" value="Tropomyosin"/>
    <property type="match status" value="1"/>
</dbReference>
<protein>
    <submittedName>
        <fullName evidence="2">Uncharacterized protein</fullName>
    </submittedName>
</protein>
<gene>
    <name evidence="2" type="ORF">Acr_00g0021030</name>
</gene>
<accession>A0A7J0DDX6</accession>
<organism evidence="2 3">
    <name type="scientific">Actinidia rufa</name>
    <dbReference type="NCBI Taxonomy" id="165716"/>
    <lineage>
        <taxon>Eukaryota</taxon>
        <taxon>Viridiplantae</taxon>
        <taxon>Streptophyta</taxon>
        <taxon>Embryophyta</taxon>
        <taxon>Tracheophyta</taxon>
        <taxon>Spermatophyta</taxon>
        <taxon>Magnoliopsida</taxon>
        <taxon>eudicotyledons</taxon>
        <taxon>Gunneridae</taxon>
        <taxon>Pentapetalae</taxon>
        <taxon>asterids</taxon>
        <taxon>Ericales</taxon>
        <taxon>Actinidiaceae</taxon>
        <taxon>Actinidia</taxon>
    </lineage>
</organism>